<proteinExistence type="predicted"/>
<feature type="chain" id="PRO_5018699896" description="DUF3431 domain-containing protein" evidence="2">
    <location>
        <begin position="22"/>
        <end position="339"/>
    </location>
</feature>
<dbReference type="OrthoDB" id="426718at2759"/>
<keyword evidence="2" id="KW-0732">Signal</keyword>
<protein>
    <recommendedName>
        <fullName evidence="5">DUF3431 domain-containing protein</fullName>
    </recommendedName>
</protein>
<dbReference type="PANTHER" id="PTHR37490">
    <property type="entry name" value="EXPRESSED PROTEIN"/>
    <property type="match status" value="1"/>
</dbReference>
<dbReference type="InterPro" id="IPR021838">
    <property type="entry name" value="DUF3431"/>
</dbReference>
<feature type="compositionally biased region" description="Basic and acidic residues" evidence="1">
    <location>
        <begin position="44"/>
        <end position="62"/>
    </location>
</feature>
<name>A0A3R7FLS1_9EURO</name>
<dbReference type="Proteomes" id="UP000215289">
    <property type="component" value="Unassembled WGS sequence"/>
</dbReference>
<feature type="signal peptide" evidence="2">
    <location>
        <begin position="1"/>
        <end position="21"/>
    </location>
</feature>
<evidence type="ECO:0008006" key="5">
    <source>
        <dbReference type="Google" id="ProtNLM"/>
    </source>
</evidence>
<evidence type="ECO:0000313" key="4">
    <source>
        <dbReference type="Proteomes" id="UP000215289"/>
    </source>
</evidence>
<feature type="region of interest" description="Disordered" evidence="1">
    <location>
        <begin position="35"/>
        <end position="62"/>
    </location>
</feature>
<evidence type="ECO:0000256" key="1">
    <source>
        <dbReference type="SAM" id="MobiDB-lite"/>
    </source>
</evidence>
<dbReference type="AlphaFoldDB" id="A0A3R7FLS1"/>
<dbReference type="PANTHER" id="PTHR37490:SF2">
    <property type="match status" value="1"/>
</dbReference>
<evidence type="ECO:0000256" key="2">
    <source>
        <dbReference type="SAM" id="SignalP"/>
    </source>
</evidence>
<sequence length="339" mass="39246">MKPNVRLYAALLLLIAVFALSRRFSAIQGQPAQSGNVPLLANGDESKGDPARAQEVGDRDEIQPTTSVARARRPAITDLVPVQTPASAQWTVDEKFHRDGVIVMGRLKSEDVRWVMKDLPEWRHAIYTVDDPHAPLRVKKNKGREANVYLQYIIDHYPKLPETIIFLHSHRDGIKGWHTEFFDHSNVETVRRLNVDFVQRNGYVNLRCDWYPGCPDEVQPFREPRDEGRHAEHAFPDAWHYFFNGTKVPEVIAVPCCAQFVVSRKQILERPLTDYLRYHQWVMETPWDDDTSGRVMEYMWHIIFGQEPVYCPDMGQCYSDVYGILDPADSVWDPIFENN</sequence>
<comment type="caution">
    <text evidence="3">The sequence shown here is derived from an EMBL/GenBank/DDBJ whole genome shotgun (WGS) entry which is preliminary data.</text>
</comment>
<keyword evidence="4" id="KW-1185">Reference proteome</keyword>
<dbReference type="STRING" id="1245748.A0A3R7FLS1"/>
<dbReference type="EMBL" id="NIDN02000547">
    <property type="protein sequence ID" value="RLL92948.1"/>
    <property type="molecule type" value="Genomic_DNA"/>
</dbReference>
<reference evidence="3 4" key="1">
    <citation type="submission" date="2018-08" db="EMBL/GenBank/DDBJ databases">
        <title>Draft genome sequences of two Aspergillus turcosus clinical strains isolated from bronchoalveolar lavage fluid: one azole-susceptible and the other azole-resistant.</title>
        <authorList>
            <person name="Parent-Michaud M."/>
            <person name="Dufresne P.J."/>
            <person name="Fournier E."/>
            <person name="Martineau C."/>
            <person name="Moreira S."/>
            <person name="Perkins V."/>
            <person name="De Repentigny L."/>
            <person name="Dufresne S.F."/>
        </authorList>
    </citation>
    <scope>NUCLEOTIDE SEQUENCE [LARGE SCALE GENOMIC DNA]</scope>
    <source>
        <strain evidence="3">HMR AF 1038</strain>
    </source>
</reference>
<dbReference type="Pfam" id="PF11913">
    <property type="entry name" value="DUF3431"/>
    <property type="match status" value="1"/>
</dbReference>
<organism evidence="3 4">
    <name type="scientific">Aspergillus turcosus</name>
    <dbReference type="NCBI Taxonomy" id="1245748"/>
    <lineage>
        <taxon>Eukaryota</taxon>
        <taxon>Fungi</taxon>
        <taxon>Dikarya</taxon>
        <taxon>Ascomycota</taxon>
        <taxon>Pezizomycotina</taxon>
        <taxon>Eurotiomycetes</taxon>
        <taxon>Eurotiomycetidae</taxon>
        <taxon>Eurotiales</taxon>
        <taxon>Aspergillaceae</taxon>
        <taxon>Aspergillus</taxon>
        <taxon>Aspergillus subgen. Fumigati</taxon>
    </lineage>
</organism>
<evidence type="ECO:0000313" key="3">
    <source>
        <dbReference type="EMBL" id="RLL92948.1"/>
    </source>
</evidence>
<accession>A0A3R7FLS1</accession>
<gene>
    <name evidence="3" type="ORF">CFD26_100290</name>
</gene>